<dbReference type="EMBL" id="CP119108">
    <property type="protein sequence ID" value="WEG10202.1"/>
    <property type="molecule type" value="Genomic_DNA"/>
</dbReference>
<evidence type="ECO:0000256" key="1">
    <source>
        <dbReference type="SAM" id="Phobius"/>
    </source>
</evidence>
<sequence>MTPRELIRPALATLVAAGAVGGALWFFGLTWPFAVAAGALVIAGVVAWTAHNGSEPALYPVVRAEQRPGTRSELVQTAWALRPRHGEIGDAGIKRVRAFARRRLARNGWDLDDAAAAPAIRRAVGDRAWSVLAGANTTRMTDVEHCLDVLEAFETTGEQHP</sequence>
<evidence type="ECO:0000313" key="3">
    <source>
        <dbReference type="Proteomes" id="UP001214553"/>
    </source>
</evidence>
<accession>A0ABY8C3A1</accession>
<proteinExistence type="predicted"/>
<dbReference type="Proteomes" id="UP001214553">
    <property type="component" value="Chromosome"/>
</dbReference>
<keyword evidence="3" id="KW-1185">Reference proteome</keyword>
<reference evidence="2 3" key="1">
    <citation type="submission" date="2023-03" db="EMBL/GenBank/DDBJ databases">
        <title>Genome sequence of Microbacterium sp. KACC 23027.</title>
        <authorList>
            <person name="Kim S."/>
            <person name="Heo J."/>
            <person name="Kwon S.-W."/>
        </authorList>
    </citation>
    <scope>NUCLEOTIDE SEQUENCE [LARGE SCALE GENOMIC DNA]</scope>
    <source>
        <strain evidence="2 3">KACC 23027</strain>
    </source>
</reference>
<gene>
    <name evidence="2" type="ORF">PU630_06515</name>
</gene>
<feature type="transmembrane region" description="Helical" evidence="1">
    <location>
        <begin position="33"/>
        <end position="50"/>
    </location>
</feature>
<name>A0ABY8C3A1_9MICO</name>
<keyword evidence="1" id="KW-1133">Transmembrane helix</keyword>
<keyword evidence="1" id="KW-0812">Transmembrane</keyword>
<feature type="transmembrane region" description="Helical" evidence="1">
    <location>
        <begin position="7"/>
        <end position="27"/>
    </location>
</feature>
<keyword evidence="1" id="KW-0472">Membrane</keyword>
<protein>
    <submittedName>
        <fullName evidence="2">Uncharacterized protein</fullName>
    </submittedName>
</protein>
<dbReference type="RefSeq" id="WP_275279533.1">
    <property type="nucleotide sequence ID" value="NZ_CP119108.1"/>
</dbReference>
<evidence type="ECO:0000313" key="2">
    <source>
        <dbReference type="EMBL" id="WEG10202.1"/>
    </source>
</evidence>
<organism evidence="2 3">
    <name type="scientific">Microbacterium horticulturae</name>
    <dbReference type="NCBI Taxonomy" id="3028316"/>
    <lineage>
        <taxon>Bacteria</taxon>
        <taxon>Bacillati</taxon>
        <taxon>Actinomycetota</taxon>
        <taxon>Actinomycetes</taxon>
        <taxon>Micrococcales</taxon>
        <taxon>Microbacteriaceae</taxon>
        <taxon>Microbacterium</taxon>
    </lineage>
</organism>